<evidence type="ECO:0000256" key="2">
    <source>
        <dbReference type="ARBA" id="ARBA00022448"/>
    </source>
</evidence>
<keyword evidence="3" id="KW-0732">Signal</keyword>
<dbReference type="Gene3D" id="3.10.105.10">
    <property type="entry name" value="Dipeptide-binding Protein, Domain 3"/>
    <property type="match status" value="1"/>
</dbReference>
<dbReference type="GO" id="GO:1904680">
    <property type="term" value="F:peptide transmembrane transporter activity"/>
    <property type="evidence" value="ECO:0007669"/>
    <property type="project" value="TreeGrafter"/>
</dbReference>
<evidence type="ECO:0000313" key="5">
    <source>
        <dbReference type="EMBL" id="KKI99541.1"/>
    </source>
</evidence>
<dbReference type="InterPro" id="IPR039424">
    <property type="entry name" value="SBP_5"/>
</dbReference>
<proteinExistence type="inferred from homology"/>
<accession>A0A0M2PYS5</accession>
<evidence type="ECO:0000256" key="1">
    <source>
        <dbReference type="ARBA" id="ARBA00005695"/>
    </source>
</evidence>
<name>A0A0M2PYS5_PROHO</name>
<dbReference type="PANTHER" id="PTHR30290:SF9">
    <property type="entry name" value="OLIGOPEPTIDE-BINDING PROTEIN APPA"/>
    <property type="match status" value="1"/>
</dbReference>
<dbReference type="eggNOG" id="COG0747">
    <property type="taxonomic scope" value="Bacteria"/>
</dbReference>
<dbReference type="SUPFAM" id="SSF53850">
    <property type="entry name" value="Periplasmic binding protein-like II"/>
    <property type="match status" value="1"/>
</dbReference>
<evidence type="ECO:0000313" key="6">
    <source>
        <dbReference type="Proteomes" id="UP000034681"/>
    </source>
</evidence>
<dbReference type="Gene3D" id="3.40.190.10">
    <property type="entry name" value="Periplasmic binding protein-like II"/>
    <property type="match status" value="1"/>
</dbReference>
<keyword evidence="2" id="KW-0813">Transport</keyword>
<protein>
    <submittedName>
        <fullName evidence="5">Peptide ABC transporter substrate-binding protein</fullName>
    </submittedName>
</protein>
<evidence type="ECO:0000256" key="3">
    <source>
        <dbReference type="ARBA" id="ARBA00022729"/>
    </source>
</evidence>
<feature type="non-terminal residue" evidence="5">
    <location>
        <position position="397"/>
    </location>
</feature>
<comment type="similarity">
    <text evidence="1">Belongs to the bacterial solute-binding protein 5 family.</text>
</comment>
<organism evidence="5 6">
    <name type="scientific">Prochlorothrix hollandica PCC 9006 = CALU 1027</name>
    <dbReference type="NCBI Taxonomy" id="317619"/>
    <lineage>
        <taxon>Bacteria</taxon>
        <taxon>Bacillati</taxon>
        <taxon>Cyanobacteriota</taxon>
        <taxon>Cyanophyceae</taxon>
        <taxon>Prochlorotrichales</taxon>
        <taxon>Prochlorotrichaceae</taxon>
        <taxon>Prochlorothrix</taxon>
    </lineage>
</organism>
<comment type="caution">
    <text evidence="5">The sequence shown here is derived from an EMBL/GenBank/DDBJ whole genome shotgun (WGS) entry which is preliminary data.</text>
</comment>
<dbReference type="GO" id="GO:0015833">
    <property type="term" value="P:peptide transport"/>
    <property type="evidence" value="ECO:0007669"/>
    <property type="project" value="TreeGrafter"/>
</dbReference>
<evidence type="ECO:0000259" key="4">
    <source>
        <dbReference type="Pfam" id="PF00496"/>
    </source>
</evidence>
<dbReference type="Proteomes" id="UP000034681">
    <property type="component" value="Unassembled WGS sequence"/>
</dbReference>
<dbReference type="AlphaFoldDB" id="A0A0M2PYS5"/>
<dbReference type="Pfam" id="PF00496">
    <property type="entry name" value="SBP_bac_5"/>
    <property type="match status" value="1"/>
</dbReference>
<keyword evidence="6" id="KW-1185">Reference proteome</keyword>
<sequence length="397" mass="44157">MWWGLGLGVALVCLLVSSCSPERFQALRFKADVTAVPQIVDSVLSDPKTFNYALSQESPNVFGLIYEGLIGSNGLTGELEPALAETWSISPDQKTITFTLRPDLRWSDGEPLTVEDVVFTYNEIYFNEAIPTDTRDILRVGDDRLLPTVTAVGDRQIQVQVPSPFAPLLRNMGLPILPRHSLADSVRELDADGQPRFLSLWGTDTEPQTVVCNGAYTLADYKTSQRVVFQANPYYWRKDAQGQPLPYIDRFVWKVVESRDTQLLKFRSGDLDIAEPMRPEDFSLLKREEERGNFTVYVGGPRPGTVFLAFNLNQASRGGKPLVDPIKSAWFNTLAFRQAVAYGLDRQGIIDTVYRGLGAPINSPISVQSPYGLSPEEGLPVYSYDPDRARSLLLSAG</sequence>
<feature type="domain" description="Solute-binding protein family 5" evidence="4">
    <location>
        <begin position="78"/>
        <end position="397"/>
    </location>
</feature>
<dbReference type="EMBL" id="AJTX02000005">
    <property type="protein sequence ID" value="KKI99541.1"/>
    <property type="molecule type" value="Genomic_DNA"/>
</dbReference>
<dbReference type="CDD" id="cd08500">
    <property type="entry name" value="PBP2_NikA_DppA_OppA_like_4"/>
    <property type="match status" value="1"/>
</dbReference>
<reference evidence="5" key="1">
    <citation type="submission" date="2012-04" db="EMBL/GenBank/DDBJ databases">
        <authorList>
            <person name="Borisov I.G."/>
            <person name="Ivanikova N.V."/>
            <person name="Pinevich A.V."/>
        </authorList>
    </citation>
    <scope>NUCLEOTIDE SEQUENCE [LARGE SCALE GENOMIC DNA]</scope>
    <source>
        <strain evidence="5">CALU 1027</strain>
    </source>
</reference>
<dbReference type="InterPro" id="IPR000914">
    <property type="entry name" value="SBP_5_dom"/>
</dbReference>
<dbReference type="PANTHER" id="PTHR30290">
    <property type="entry name" value="PERIPLASMIC BINDING COMPONENT OF ABC TRANSPORTER"/>
    <property type="match status" value="1"/>
</dbReference>
<dbReference type="STRING" id="317619.GCA_000332315_04301"/>
<gene>
    <name evidence="5" type="ORF">PROH_12865</name>
</gene>